<dbReference type="InParanoid" id="F6PXM4"/>
<dbReference type="RefSeq" id="XP_002130486.1">
    <property type="nucleotide sequence ID" value="XM_002130450.3"/>
</dbReference>
<dbReference type="STRING" id="7719.ENSCINP00000001079"/>
<dbReference type="GeneTree" id="ENSGT00390000012703"/>
<feature type="active site" evidence="1">
    <location>
        <position position="131"/>
    </location>
</feature>
<dbReference type="AlphaFoldDB" id="F6PXM4"/>
<accession>A0A1W2WMV1</accession>
<protein>
    <submittedName>
        <fullName evidence="2">Vasohibin-1-like</fullName>
    </submittedName>
</protein>
<evidence type="ECO:0000313" key="2">
    <source>
        <dbReference type="Ensembl" id="ENSCINP00000001079.3"/>
    </source>
</evidence>
<dbReference type="OrthoDB" id="9974232at2759"/>
<sequence length="319" mass="37258">MTNKVEALNPDDLEPDDDNVPFYINKNGFPVDDKTWEKMWRYAGKIYPDAKSRMEKIKNNENLNKIPVPTVPVIPARLPTKQCLKLVQNYISSLQYNHTGTQLFEIRKSRPLAGLMDKAKEMIREALPIKCLEAVILAIYLTNGIQNLDRFPIGFKSIFQGHRYYHVVLGVFYNGKYGALGLSRRKDLMDKPLAFKSLFDLIESYNEAYYKYTHQLKKVRIGGIVLHDMCSQEKIQWGILAVGYSHTSYVERQRQFGRYSRDMRSHFNYILPFAPTKDKLRREHTVFPGRSEQLQDIKRTTKSAILNRKRVADEYHVED</sequence>
<dbReference type="GeneID" id="100183377"/>
<dbReference type="OMA" id="MWRHVAK"/>
<dbReference type="Proteomes" id="UP000008144">
    <property type="component" value="Unassembled WGS sequence"/>
</dbReference>
<evidence type="ECO:0000313" key="3">
    <source>
        <dbReference type="Proteomes" id="UP000008144"/>
    </source>
</evidence>
<evidence type="ECO:0000256" key="1">
    <source>
        <dbReference type="PIRSR" id="PIRSR628131-1"/>
    </source>
</evidence>
<reference evidence="2" key="2">
    <citation type="submission" date="2025-08" db="UniProtKB">
        <authorList>
            <consortium name="Ensembl"/>
        </authorList>
    </citation>
    <scope>IDENTIFICATION</scope>
</reference>
<feature type="active site" evidence="1">
    <location>
        <position position="183"/>
    </location>
</feature>
<reference evidence="3" key="1">
    <citation type="journal article" date="2002" name="Science">
        <title>The draft genome of Ciona intestinalis: insights into chordate and vertebrate origins.</title>
        <authorList>
            <person name="Dehal P."/>
            <person name="Satou Y."/>
            <person name="Campbell R.K."/>
            <person name="Chapman J."/>
            <person name="Degnan B."/>
            <person name="De Tomaso A."/>
            <person name="Davidson B."/>
            <person name="Di Gregorio A."/>
            <person name="Gelpke M."/>
            <person name="Goodstein D.M."/>
            <person name="Harafuji N."/>
            <person name="Hastings K.E."/>
            <person name="Ho I."/>
            <person name="Hotta K."/>
            <person name="Huang W."/>
            <person name="Kawashima T."/>
            <person name="Lemaire P."/>
            <person name="Martinez D."/>
            <person name="Meinertzhagen I.A."/>
            <person name="Necula S."/>
            <person name="Nonaka M."/>
            <person name="Putnam N."/>
            <person name="Rash S."/>
            <person name="Saiga H."/>
            <person name="Satake M."/>
            <person name="Terry A."/>
            <person name="Yamada L."/>
            <person name="Wang H.G."/>
            <person name="Awazu S."/>
            <person name="Azumi K."/>
            <person name="Boore J."/>
            <person name="Branno M."/>
            <person name="Chin-Bow S."/>
            <person name="DeSantis R."/>
            <person name="Doyle S."/>
            <person name="Francino P."/>
            <person name="Keys D.N."/>
            <person name="Haga S."/>
            <person name="Hayashi H."/>
            <person name="Hino K."/>
            <person name="Imai K.S."/>
            <person name="Inaba K."/>
            <person name="Kano S."/>
            <person name="Kobayashi K."/>
            <person name="Kobayashi M."/>
            <person name="Lee B.I."/>
            <person name="Makabe K.W."/>
            <person name="Manohar C."/>
            <person name="Matassi G."/>
            <person name="Medina M."/>
            <person name="Mochizuki Y."/>
            <person name="Mount S."/>
            <person name="Morishita T."/>
            <person name="Miura S."/>
            <person name="Nakayama A."/>
            <person name="Nishizaka S."/>
            <person name="Nomoto H."/>
            <person name="Ohta F."/>
            <person name="Oishi K."/>
            <person name="Rigoutsos I."/>
            <person name="Sano M."/>
            <person name="Sasaki A."/>
            <person name="Sasakura Y."/>
            <person name="Shoguchi E."/>
            <person name="Shin-i T."/>
            <person name="Spagnuolo A."/>
            <person name="Stainier D."/>
            <person name="Suzuki M.M."/>
            <person name="Tassy O."/>
            <person name="Takatori N."/>
            <person name="Tokuoka M."/>
            <person name="Yagi K."/>
            <person name="Yoshizaki F."/>
            <person name="Wada S."/>
            <person name="Zhang C."/>
            <person name="Hyatt P.D."/>
            <person name="Larimer F."/>
            <person name="Detter C."/>
            <person name="Doggett N."/>
            <person name="Glavina T."/>
            <person name="Hawkins T."/>
            <person name="Richardson P."/>
            <person name="Lucas S."/>
            <person name="Kohara Y."/>
            <person name="Levine M."/>
            <person name="Satoh N."/>
            <person name="Rokhsar D.S."/>
        </authorList>
    </citation>
    <scope>NUCLEOTIDE SEQUENCE [LARGE SCALE GENOMIC DNA]</scope>
</reference>
<dbReference type="InterPro" id="IPR028131">
    <property type="entry name" value="VASH1"/>
</dbReference>
<gene>
    <name evidence="2" type="primary">LOC100183377</name>
</gene>
<dbReference type="PANTHER" id="PTHR15750:SF2">
    <property type="entry name" value="VASOHIBIN"/>
    <property type="match status" value="1"/>
</dbReference>
<reference evidence="2" key="3">
    <citation type="submission" date="2025-09" db="UniProtKB">
        <authorList>
            <consortium name="Ensembl"/>
        </authorList>
    </citation>
    <scope>IDENTIFICATION</scope>
</reference>
<feature type="active site" evidence="1">
    <location>
        <position position="166"/>
    </location>
</feature>
<accession>F6PXM4</accession>
<dbReference type="HOGENOM" id="CLU_061405_1_0_1"/>
<keyword evidence="3" id="KW-1185">Reference proteome</keyword>
<dbReference type="PANTHER" id="PTHR15750">
    <property type="entry name" value="VASOHIBIN-1-LIKE ISOFORM X2"/>
    <property type="match status" value="1"/>
</dbReference>
<proteinExistence type="predicted"/>
<dbReference type="KEGG" id="cin:100183377"/>
<name>F6PXM4_CIOIN</name>
<dbReference type="Ensembl" id="ENSCINT00000001079.3">
    <property type="protein sequence ID" value="ENSCINP00000001079.3"/>
    <property type="gene ID" value="ENSCING00000000588.3"/>
</dbReference>
<dbReference type="Pfam" id="PF14822">
    <property type="entry name" value="Vasohibin"/>
    <property type="match status" value="1"/>
</dbReference>
<organism evidence="2 3">
    <name type="scientific">Ciona intestinalis</name>
    <name type="common">Transparent sea squirt</name>
    <name type="synonym">Ascidia intestinalis</name>
    <dbReference type="NCBI Taxonomy" id="7719"/>
    <lineage>
        <taxon>Eukaryota</taxon>
        <taxon>Metazoa</taxon>
        <taxon>Chordata</taxon>
        <taxon>Tunicata</taxon>
        <taxon>Ascidiacea</taxon>
        <taxon>Phlebobranchia</taxon>
        <taxon>Cionidae</taxon>
        <taxon>Ciona</taxon>
    </lineage>
</organism>
<dbReference type="GO" id="GO:0005737">
    <property type="term" value="C:cytoplasm"/>
    <property type="evidence" value="ECO:0007669"/>
    <property type="project" value="InterPro"/>
</dbReference>